<protein>
    <submittedName>
        <fullName evidence="2">Uncharacterized protein</fullName>
    </submittedName>
</protein>
<keyword evidence="1" id="KW-1133">Transmembrane helix</keyword>
<dbReference type="RefSeq" id="WP_343840776.1">
    <property type="nucleotide sequence ID" value="NZ_BAAAEI010000002.1"/>
</dbReference>
<keyword evidence="1" id="KW-0472">Membrane</keyword>
<feature type="transmembrane region" description="Helical" evidence="1">
    <location>
        <begin position="49"/>
        <end position="70"/>
    </location>
</feature>
<gene>
    <name evidence="2" type="ORF">GCM10009092_02430</name>
</gene>
<dbReference type="Proteomes" id="UP001501757">
    <property type="component" value="Unassembled WGS sequence"/>
</dbReference>
<evidence type="ECO:0000256" key="1">
    <source>
        <dbReference type="SAM" id="Phobius"/>
    </source>
</evidence>
<accession>A0ABN0WMI9</accession>
<keyword evidence="3" id="KW-1185">Reference proteome</keyword>
<comment type="caution">
    <text evidence="2">The sequence shown here is derived from an EMBL/GenBank/DDBJ whole genome shotgun (WGS) entry which is preliminary data.</text>
</comment>
<organism evidence="2 3">
    <name type="scientific">Bowmanella denitrificans</name>
    <dbReference type="NCBI Taxonomy" id="366582"/>
    <lineage>
        <taxon>Bacteria</taxon>
        <taxon>Pseudomonadati</taxon>
        <taxon>Pseudomonadota</taxon>
        <taxon>Gammaproteobacteria</taxon>
        <taxon>Alteromonadales</taxon>
        <taxon>Alteromonadaceae</taxon>
        <taxon>Bowmanella</taxon>
    </lineage>
</organism>
<name>A0ABN0WMI9_9ALTE</name>
<reference evidence="2 3" key="1">
    <citation type="journal article" date="2019" name="Int. J. Syst. Evol. Microbiol.">
        <title>The Global Catalogue of Microorganisms (GCM) 10K type strain sequencing project: providing services to taxonomists for standard genome sequencing and annotation.</title>
        <authorList>
            <consortium name="The Broad Institute Genomics Platform"/>
            <consortium name="The Broad Institute Genome Sequencing Center for Infectious Disease"/>
            <person name="Wu L."/>
            <person name="Ma J."/>
        </authorList>
    </citation>
    <scope>NUCLEOTIDE SEQUENCE [LARGE SCALE GENOMIC DNA]</scope>
    <source>
        <strain evidence="2 3">JCM 13378</strain>
    </source>
</reference>
<evidence type="ECO:0000313" key="2">
    <source>
        <dbReference type="EMBL" id="GAA0341437.1"/>
    </source>
</evidence>
<feature type="transmembrane region" description="Helical" evidence="1">
    <location>
        <begin position="122"/>
        <end position="144"/>
    </location>
</feature>
<feature type="transmembrane region" description="Helical" evidence="1">
    <location>
        <begin position="12"/>
        <end position="29"/>
    </location>
</feature>
<feature type="transmembrane region" description="Helical" evidence="1">
    <location>
        <begin position="91"/>
        <end position="110"/>
    </location>
</feature>
<evidence type="ECO:0000313" key="3">
    <source>
        <dbReference type="Proteomes" id="UP001501757"/>
    </source>
</evidence>
<sequence length="157" mass="16547">MDTLRTFSNREWNLMATLVLDLAIAALYFSKLTSLPEGLAAPGSALAGIIVQVIIVASIGAALLFGLINWRTGNREPADERDRLIEGKGNSIGYGVLVGAILLMIGHLVADALGVGSDTLPVALSTPLICAHALLICLLAASTVKHLSQLVMYRRGI</sequence>
<dbReference type="EMBL" id="BAAAEI010000002">
    <property type="protein sequence ID" value="GAA0341437.1"/>
    <property type="molecule type" value="Genomic_DNA"/>
</dbReference>
<keyword evidence="1" id="KW-0812">Transmembrane</keyword>
<proteinExistence type="predicted"/>